<evidence type="ECO:0000313" key="2">
    <source>
        <dbReference type="EMBL" id="QNN63713.1"/>
    </source>
</evidence>
<evidence type="ECO:0000313" key="3">
    <source>
        <dbReference type="Proteomes" id="UP000515934"/>
    </source>
</evidence>
<dbReference type="Proteomes" id="UP000515934">
    <property type="component" value="Chromosome"/>
</dbReference>
<feature type="transmembrane region" description="Helical" evidence="1">
    <location>
        <begin position="121"/>
        <end position="137"/>
    </location>
</feature>
<feature type="transmembrane region" description="Helical" evidence="1">
    <location>
        <begin position="293"/>
        <end position="311"/>
    </location>
</feature>
<feature type="transmembrane region" description="Helical" evidence="1">
    <location>
        <begin position="20"/>
        <end position="52"/>
    </location>
</feature>
<proteinExistence type="predicted"/>
<feature type="transmembrane region" description="Helical" evidence="1">
    <location>
        <begin position="399"/>
        <end position="416"/>
    </location>
</feature>
<feature type="transmembrane region" description="Helical" evidence="1">
    <location>
        <begin position="372"/>
        <end position="392"/>
    </location>
</feature>
<feature type="transmembrane region" description="Helical" evidence="1">
    <location>
        <begin position="422"/>
        <end position="439"/>
    </location>
</feature>
<feature type="transmembrane region" description="Helical" evidence="1">
    <location>
        <begin position="176"/>
        <end position="197"/>
    </location>
</feature>
<feature type="transmembrane region" description="Helical" evidence="1">
    <location>
        <begin position="267"/>
        <end position="284"/>
    </location>
</feature>
<feature type="transmembrane region" description="Helical" evidence="1">
    <location>
        <begin position="217"/>
        <end position="237"/>
    </location>
</feature>
<evidence type="ECO:0000256" key="1">
    <source>
        <dbReference type="SAM" id="Phobius"/>
    </source>
</evidence>
<reference evidence="2 3" key="1">
    <citation type="submission" date="2020-08" db="EMBL/GenBank/DDBJ databases">
        <title>Genome sequence of Leucobacter denitrificans KACC 14055T.</title>
        <authorList>
            <person name="Hyun D.-W."/>
            <person name="Bae J.-W."/>
        </authorList>
    </citation>
    <scope>NUCLEOTIDE SEQUENCE [LARGE SCALE GENOMIC DNA]</scope>
    <source>
        <strain evidence="2 3">KACC 14055</strain>
    </source>
</reference>
<dbReference type="EMBL" id="CP060716">
    <property type="protein sequence ID" value="QNN63713.1"/>
    <property type="molecule type" value="Genomic_DNA"/>
</dbReference>
<protein>
    <recommendedName>
        <fullName evidence="4">O-antigen ligase family protein</fullName>
    </recommendedName>
</protein>
<dbReference type="RefSeq" id="WP_187556171.1">
    <property type="nucleotide sequence ID" value="NZ_CP060716.1"/>
</dbReference>
<keyword evidence="3" id="KW-1185">Reference proteome</keyword>
<evidence type="ECO:0008006" key="4">
    <source>
        <dbReference type="Google" id="ProtNLM"/>
    </source>
</evidence>
<keyword evidence="1" id="KW-1133">Transmembrane helix</keyword>
<gene>
    <name evidence="2" type="ORF">H9L06_05335</name>
</gene>
<dbReference type="AlphaFoldDB" id="A0A7G9S788"/>
<sequence>MKINRLDVKGSAHTNPKRVHVVGIVVAVLLVVGSFFGASMLPGTAFIGLLLLGSMIFAFSFSNYLLPSVAMVVFAFFPITYLPIDLGFPRGTVTPTVAIISVWLIRLISSRRIEDQRMAKLPAVLAILVLTLLVVLSDEPIFSAIWSATVVVLLIIPVLLADRIEARTALALRKAWMGTALILSFAALFETFTRINPLANFYTFDQHWSVHRVMTSLGHPLMNGLFFGMSSVFLGLWAIRERKLAPGVVAIISAVATASTASRSGVIGLAVGALAGLIVLLGLSQTSVMTKTFGVAFFAVIGAIIWMNPVLQERLGSDEAAGSTEYRSGLAFQQAQALYETNQMLGVGPGVASRQIFDETGLLLENAMMGSLSSLGLLGVGMLLVVLATMAVSALRRRSIEVVAAAVTFLSIGFAFPLWETIPAALALLMFAFIANFSNEVQPKGQRLRKNSHVFNAPFQY</sequence>
<keyword evidence="1" id="KW-0812">Transmembrane</keyword>
<accession>A0A7G9S788</accession>
<keyword evidence="1" id="KW-0472">Membrane</keyword>
<organism evidence="2 3">
    <name type="scientific">Leucobacter denitrificans</name>
    <dbReference type="NCBI Taxonomy" id="683042"/>
    <lineage>
        <taxon>Bacteria</taxon>
        <taxon>Bacillati</taxon>
        <taxon>Actinomycetota</taxon>
        <taxon>Actinomycetes</taxon>
        <taxon>Micrococcales</taxon>
        <taxon>Microbacteriaceae</taxon>
        <taxon>Leucobacter</taxon>
    </lineage>
</organism>
<feature type="transmembrane region" description="Helical" evidence="1">
    <location>
        <begin position="64"/>
        <end position="84"/>
    </location>
</feature>
<feature type="transmembrane region" description="Helical" evidence="1">
    <location>
        <begin position="90"/>
        <end position="109"/>
    </location>
</feature>
<feature type="transmembrane region" description="Helical" evidence="1">
    <location>
        <begin position="244"/>
        <end position="261"/>
    </location>
</feature>
<feature type="transmembrane region" description="Helical" evidence="1">
    <location>
        <begin position="143"/>
        <end position="164"/>
    </location>
</feature>
<name>A0A7G9S788_9MICO</name>
<dbReference type="KEGG" id="ldn:H9L06_05335"/>